<dbReference type="PANTHER" id="PTHR33164">
    <property type="entry name" value="TRANSCRIPTIONAL REGULATOR, MARR FAMILY"/>
    <property type="match status" value="1"/>
</dbReference>
<dbReference type="PRINTS" id="PR00598">
    <property type="entry name" value="HTHMARR"/>
</dbReference>
<gene>
    <name evidence="3" type="ORF">ACFPCS_15595</name>
</gene>
<dbReference type="PROSITE" id="PS50995">
    <property type="entry name" value="HTH_MARR_2"/>
    <property type="match status" value="1"/>
</dbReference>
<dbReference type="Pfam" id="PF01047">
    <property type="entry name" value="MarR"/>
    <property type="match status" value="1"/>
</dbReference>
<dbReference type="RefSeq" id="WP_277551394.1">
    <property type="nucleotide sequence ID" value="NZ_JARAMH010000008.1"/>
</dbReference>
<organism evidence="3 4">
    <name type="scientific">Kocuria oceani</name>
    <dbReference type="NCBI Taxonomy" id="988827"/>
    <lineage>
        <taxon>Bacteria</taxon>
        <taxon>Bacillati</taxon>
        <taxon>Actinomycetota</taxon>
        <taxon>Actinomycetes</taxon>
        <taxon>Micrococcales</taxon>
        <taxon>Micrococcaceae</taxon>
        <taxon>Kocuria</taxon>
    </lineage>
</organism>
<dbReference type="Gene3D" id="1.10.10.10">
    <property type="entry name" value="Winged helix-like DNA-binding domain superfamily/Winged helix DNA-binding domain"/>
    <property type="match status" value="1"/>
</dbReference>
<dbReference type="InterPro" id="IPR039422">
    <property type="entry name" value="MarR/SlyA-like"/>
</dbReference>
<dbReference type="Proteomes" id="UP001595797">
    <property type="component" value="Unassembled WGS sequence"/>
</dbReference>
<name>A0ABV9TNI3_9MICC</name>
<dbReference type="SMART" id="SM00347">
    <property type="entry name" value="HTH_MARR"/>
    <property type="match status" value="1"/>
</dbReference>
<dbReference type="InterPro" id="IPR036390">
    <property type="entry name" value="WH_DNA-bd_sf"/>
</dbReference>
<dbReference type="InterPro" id="IPR036388">
    <property type="entry name" value="WH-like_DNA-bd_sf"/>
</dbReference>
<accession>A0ABV9TNI3</accession>
<dbReference type="EMBL" id="JBHSIW010000024">
    <property type="protein sequence ID" value="MFC4904993.1"/>
    <property type="molecule type" value="Genomic_DNA"/>
</dbReference>
<evidence type="ECO:0000313" key="4">
    <source>
        <dbReference type="Proteomes" id="UP001595797"/>
    </source>
</evidence>
<dbReference type="PANTHER" id="PTHR33164:SF57">
    <property type="entry name" value="MARR-FAMILY TRANSCRIPTIONAL REGULATOR"/>
    <property type="match status" value="1"/>
</dbReference>
<comment type="caution">
    <text evidence="3">The sequence shown here is derived from an EMBL/GenBank/DDBJ whole genome shotgun (WGS) entry which is preliminary data.</text>
</comment>
<reference evidence="4" key="1">
    <citation type="journal article" date="2019" name="Int. J. Syst. Evol. Microbiol.">
        <title>The Global Catalogue of Microorganisms (GCM) 10K type strain sequencing project: providing services to taxonomists for standard genome sequencing and annotation.</title>
        <authorList>
            <consortium name="The Broad Institute Genomics Platform"/>
            <consortium name="The Broad Institute Genome Sequencing Center for Infectious Disease"/>
            <person name="Wu L."/>
            <person name="Ma J."/>
        </authorList>
    </citation>
    <scope>NUCLEOTIDE SEQUENCE [LARGE SCALE GENOMIC DNA]</scope>
    <source>
        <strain evidence="4">CGMCC 4.6946</strain>
    </source>
</reference>
<proteinExistence type="predicted"/>
<feature type="compositionally biased region" description="Polar residues" evidence="1">
    <location>
        <begin position="170"/>
        <end position="186"/>
    </location>
</feature>
<feature type="region of interest" description="Disordered" evidence="1">
    <location>
        <begin position="157"/>
        <end position="247"/>
    </location>
</feature>
<dbReference type="InterPro" id="IPR000835">
    <property type="entry name" value="HTH_MarR-typ"/>
</dbReference>
<dbReference type="SUPFAM" id="SSF46785">
    <property type="entry name" value="Winged helix' DNA-binding domain"/>
    <property type="match status" value="1"/>
</dbReference>
<feature type="domain" description="HTH marR-type" evidence="2">
    <location>
        <begin position="6"/>
        <end position="154"/>
    </location>
</feature>
<protein>
    <submittedName>
        <fullName evidence="3">MarR family winged helix-turn-helix transcriptional regulator</fullName>
    </submittedName>
</protein>
<keyword evidence="4" id="KW-1185">Reference proteome</keyword>
<evidence type="ECO:0000259" key="2">
    <source>
        <dbReference type="PROSITE" id="PS50995"/>
    </source>
</evidence>
<evidence type="ECO:0000313" key="3">
    <source>
        <dbReference type="EMBL" id="MFC4904993.1"/>
    </source>
</evidence>
<sequence length="247" mass="26937">MPHHDPDSLDELLLGAFRRLRRRWASQLAPFGLTPHQFRALDALAGPSGSHASGDAGTCGGGAAGRRVKDLAEALRIAPRSATEVVDLLQEKGLVERSADRTDRRATLVCVTPRGSALRGRVREARRRESDEYFSRLAPEDRAELERLLRLLAADDPGCAPRNLEETPRIGSTTVEERNVTMTAQQPEDRGEAFAEQQQEDLQVVDDDTLTDSTTADNRRLDADPAEGGPVPAEDVQARTGSPADNQ</sequence>
<evidence type="ECO:0000256" key="1">
    <source>
        <dbReference type="SAM" id="MobiDB-lite"/>
    </source>
</evidence>